<evidence type="ECO:0000313" key="5">
    <source>
        <dbReference type="EMBL" id="ABM29190.1"/>
    </source>
</evidence>
<dbReference type="KEGG" id="dvl:Dvul_2174"/>
<dbReference type="InterPro" id="IPR036890">
    <property type="entry name" value="HATPase_C_sf"/>
</dbReference>
<evidence type="ECO:0000313" key="6">
    <source>
        <dbReference type="Proteomes" id="UP000009173"/>
    </source>
</evidence>
<dbReference type="InterPro" id="IPR003661">
    <property type="entry name" value="HisK_dim/P_dom"/>
</dbReference>
<keyword evidence="5" id="KW-0418">Kinase</keyword>
<comment type="catalytic activity">
    <reaction evidence="1">
        <text>ATP + protein L-histidine = ADP + protein N-phospho-L-histidine.</text>
        <dbReference type="EC" id="2.7.13.3"/>
    </reaction>
</comment>
<dbReference type="Pfam" id="PF02518">
    <property type="entry name" value="HATPase_c"/>
    <property type="match status" value="1"/>
</dbReference>
<dbReference type="SMART" id="SM00388">
    <property type="entry name" value="HisKA"/>
    <property type="match status" value="1"/>
</dbReference>
<evidence type="ECO:0000259" key="4">
    <source>
        <dbReference type="PROSITE" id="PS50109"/>
    </source>
</evidence>
<dbReference type="PRINTS" id="PR00344">
    <property type="entry name" value="BCTRLSENSOR"/>
</dbReference>
<dbReference type="SUPFAM" id="SSF55874">
    <property type="entry name" value="ATPase domain of HSP90 chaperone/DNA topoisomerase II/histidine kinase"/>
    <property type="match status" value="1"/>
</dbReference>
<dbReference type="PANTHER" id="PTHR43065:SF42">
    <property type="entry name" value="TWO-COMPONENT SENSOR PPRA"/>
    <property type="match status" value="1"/>
</dbReference>
<dbReference type="PROSITE" id="PS50109">
    <property type="entry name" value="HIS_KIN"/>
    <property type="match status" value="1"/>
</dbReference>
<dbReference type="CDD" id="cd00082">
    <property type="entry name" value="HisKA"/>
    <property type="match status" value="1"/>
</dbReference>
<evidence type="ECO:0000256" key="2">
    <source>
        <dbReference type="ARBA" id="ARBA00012438"/>
    </source>
</evidence>
<dbReference type="PANTHER" id="PTHR43065">
    <property type="entry name" value="SENSOR HISTIDINE KINASE"/>
    <property type="match status" value="1"/>
</dbReference>
<dbReference type="SUPFAM" id="SSF47384">
    <property type="entry name" value="Homodimeric domain of signal transducing histidine kinase"/>
    <property type="match status" value="1"/>
</dbReference>
<feature type="domain" description="Histidine kinase" evidence="4">
    <location>
        <begin position="291"/>
        <end position="408"/>
    </location>
</feature>
<dbReference type="InterPro" id="IPR005467">
    <property type="entry name" value="His_kinase_dom"/>
</dbReference>
<dbReference type="HOGENOM" id="CLU_651707_0_0_7"/>
<dbReference type="EMBL" id="CP000527">
    <property type="protein sequence ID" value="ABM29190.1"/>
    <property type="molecule type" value="Genomic_DNA"/>
</dbReference>
<dbReference type="GO" id="GO:0000155">
    <property type="term" value="F:phosphorelay sensor kinase activity"/>
    <property type="evidence" value="ECO:0007669"/>
    <property type="project" value="InterPro"/>
</dbReference>
<dbReference type="EC" id="2.7.13.3" evidence="2"/>
<protein>
    <recommendedName>
        <fullName evidence="2">histidine kinase</fullName>
        <ecNumber evidence="2">2.7.13.3</ecNumber>
    </recommendedName>
</protein>
<sequence length="428" mass="44649">MHHLRPCAAMYDLAGEALSIKVDDTLYRLLHLPATPGTSVPWGAIIPEWPLALGDLARGCDAARPVCCWQLESPDGEPVCAVMSLGPAIGLDDGPDVAPDVAPDAVQHDGDERIPGNGNVRQAPDSAGQGRRNLIVQLVCTPEQLPRRSVQAALLRGLSHDFGNALASIMGFAEIARTRPVDDPLLARSLDNVLKGCAQALSLMDRARAMAGRQSPSFQACDLETLVEAWCGELRAGNGTLGPGIVWHARNKGACGLSSDNVRAGTGCGGPMNAQPPCGPVRPAPMVVRCDPSLLQRAFVAIVDNARDATETGETAGGVHVRLFTDGATARRHAGWCGIAVSDGGAGLSPDDFFRFGDPYRHAGGAREGRGNGVALARGIMRALGGALEVATFPGRGTVVYLLLPPAEGGDWLLPGTGPVGEVAWPEC</sequence>
<keyword evidence="3" id="KW-0597">Phosphoprotein</keyword>
<gene>
    <name evidence="5" type="ordered locus">Dvul_2174</name>
</gene>
<dbReference type="Gene3D" id="3.30.565.10">
    <property type="entry name" value="Histidine kinase-like ATPase, C-terminal domain"/>
    <property type="match status" value="1"/>
</dbReference>
<proteinExistence type="predicted"/>
<dbReference type="InterPro" id="IPR003594">
    <property type="entry name" value="HATPase_dom"/>
</dbReference>
<dbReference type="RefSeq" id="WP_011792701.1">
    <property type="nucleotide sequence ID" value="NC_008751.1"/>
</dbReference>
<evidence type="ECO:0000256" key="3">
    <source>
        <dbReference type="ARBA" id="ARBA00022553"/>
    </source>
</evidence>
<evidence type="ECO:0000256" key="1">
    <source>
        <dbReference type="ARBA" id="ARBA00000085"/>
    </source>
</evidence>
<organism evidence="5 6">
    <name type="scientific">Nitratidesulfovibrio vulgaris (strain DP4)</name>
    <name type="common">Desulfovibrio vulgaris</name>
    <dbReference type="NCBI Taxonomy" id="391774"/>
    <lineage>
        <taxon>Bacteria</taxon>
        <taxon>Pseudomonadati</taxon>
        <taxon>Thermodesulfobacteriota</taxon>
        <taxon>Desulfovibrionia</taxon>
        <taxon>Desulfovibrionales</taxon>
        <taxon>Desulfovibrionaceae</taxon>
        <taxon>Nitratidesulfovibrio</taxon>
    </lineage>
</organism>
<dbReference type="Proteomes" id="UP000009173">
    <property type="component" value="Chromosome"/>
</dbReference>
<accession>A0A0H3ABT6</accession>
<name>A0A0H3ABT6_NITV4</name>
<dbReference type="InterPro" id="IPR036097">
    <property type="entry name" value="HisK_dim/P_sf"/>
</dbReference>
<dbReference type="SMART" id="SM00387">
    <property type="entry name" value="HATPase_c"/>
    <property type="match status" value="1"/>
</dbReference>
<keyword evidence="5" id="KW-0808">Transferase</keyword>
<reference evidence="6" key="1">
    <citation type="journal article" date="2009" name="Environ. Microbiol.">
        <title>Contribution of mobile genetic elements to Desulfovibrio vulgaris genome plasticity.</title>
        <authorList>
            <person name="Walker C.B."/>
            <person name="Stolyar S."/>
            <person name="Chivian D."/>
            <person name="Pinel N."/>
            <person name="Gabster J.A."/>
            <person name="Dehal P.S."/>
            <person name="He Z."/>
            <person name="Yang Z.K."/>
            <person name="Yen H.C."/>
            <person name="Zhou J."/>
            <person name="Wall J.D."/>
            <person name="Hazen T.C."/>
            <person name="Arkin A.P."/>
            <person name="Stahl D.A."/>
        </authorList>
    </citation>
    <scope>NUCLEOTIDE SEQUENCE [LARGE SCALE GENOMIC DNA]</scope>
    <source>
        <strain evidence="6">DP4</strain>
    </source>
</reference>
<dbReference type="InterPro" id="IPR004358">
    <property type="entry name" value="Sig_transdc_His_kin-like_C"/>
</dbReference>
<dbReference type="AlphaFoldDB" id="A0A0H3ABT6"/>